<dbReference type="EMBL" id="QKZQ01000005">
    <property type="protein sequence ID" value="PZX45886.1"/>
    <property type="molecule type" value="Genomic_DNA"/>
</dbReference>
<reference evidence="2 3" key="1">
    <citation type="submission" date="2018-06" db="EMBL/GenBank/DDBJ databases">
        <title>Genomic Encyclopedia of Archaeal and Bacterial Type Strains, Phase II (KMG-II): from individual species to whole genera.</title>
        <authorList>
            <person name="Goeker M."/>
        </authorList>
    </citation>
    <scope>NUCLEOTIDE SEQUENCE [LARGE SCALE GENOMIC DNA]</scope>
    <source>
        <strain evidence="2 3">DSM 13087</strain>
    </source>
</reference>
<evidence type="ECO:0000313" key="3">
    <source>
        <dbReference type="Proteomes" id="UP000249364"/>
    </source>
</evidence>
<keyword evidence="1" id="KW-1133">Transmembrane helix</keyword>
<evidence type="ECO:0000256" key="1">
    <source>
        <dbReference type="SAM" id="Phobius"/>
    </source>
</evidence>
<dbReference type="RefSeq" id="WP_071468109.1">
    <property type="nucleotide sequence ID" value="NZ_MEHT01000001.1"/>
</dbReference>
<gene>
    <name evidence="2" type="ORF">LY56_01449</name>
</gene>
<keyword evidence="1" id="KW-0812">Transmembrane</keyword>
<dbReference type="AlphaFoldDB" id="A0A2W7QER1"/>
<name>A0A2W7QER1_9RHOB</name>
<feature type="transmembrane region" description="Helical" evidence="1">
    <location>
        <begin position="32"/>
        <end position="52"/>
    </location>
</feature>
<organism evidence="2 3">
    <name type="scientific">Roseinatronobacter thiooxidans</name>
    <dbReference type="NCBI Taxonomy" id="121821"/>
    <lineage>
        <taxon>Bacteria</taxon>
        <taxon>Pseudomonadati</taxon>
        <taxon>Pseudomonadota</taxon>
        <taxon>Alphaproteobacteria</taxon>
        <taxon>Rhodobacterales</taxon>
        <taxon>Paracoccaceae</taxon>
        <taxon>Roseinatronobacter</taxon>
    </lineage>
</organism>
<protein>
    <submittedName>
        <fullName evidence="2">Uncharacterized protein</fullName>
    </submittedName>
</protein>
<comment type="caution">
    <text evidence="2">The sequence shown here is derived from an EMBL/GenBank/DDBJ whole genome shotgun (WGS) entry which is preliminary data.</text>
</comment>
<evidence type="ECO:0000313" key="2">
    <source>
        <dbReference type="EMBL" id="PZX45886.1"/>
    </source>
</evidence>
<proteinExistence type="predicted"/>
<sequence>MHIVLFILVMLASALAIGVFTRVAGGSWGQAVALGVGTLVVLQILYLALIFGRDWLKSRQNSGRGQ</sequence>
<dbReference type="Proteomes" id="UP000249364">
    <property type="component" value="Unassembled WGS sequence"/>
</dbReference>
<keyword evidence="1" id="KW-0472">Membrane</keyword>
<keyword evidence="3" id="KW-1185">Reference proteome</keyword>
<accession>A0A2W7QER1</accession>
<dbReference type="STRING" id="121821.GCA_001870675_00237"/>